<gene>
    <name evidence="2" type="ORF">EUA07_19050</name>
</gene>
<comment type="caution">
    <text evidence="2">The sequence shown here is derived from an EMBL/GenBank/DDBJ whole genome shotgun (WGS) entry which is preliminary data.</text>
</comment>
<evidence type="ECO:0008006" key="4">
    <source>
        <dbReference type="Google" id="ProtNLM"/>
    </source>
</evidence>
<organism evidence="2 3">
    <name type="scientific">Nocardioides ganghwensis</name>
    <dbReference type="NCBI Taxonomy" id="252230"/>
    <lineage>
        <taxon>Bacteria</taxon>
        <taxon>Bacillati</taxon>
        <taxon>Actinomycetota</taxon>
        <taxon>Actinomycetes</taxon>
        <taxon>Propionibacteriales</taxon>
        <taxon>Nocardioidaceae</taxon>
        <taxon>Nocardioides</taxon>
    </lineage>
</organism>
<dbReference type="NCBIfam" id="NF038065">
    <property type="entry name" value="Pr6Pr"/>
    <property type="match status" value="1"/>
</dbReference>
<accession>A0A4Q2SA65</accession>
<dbReference type="AlphaFoldDB" id="A0A4Q2SA65"/>
<evidence type="ECO:0000313" key="3">
    <source>
        <dbReference type="Proteomes" id="UP000293291"/>
    </source>
</evidence>
<proteinExistence type="predicted"/>
<dbReference type="InterPro" id="IPR049713">
    <property type="entry name" value="Pr6Pr-like"/>
</dbReference>
<feature type="transmembrane region" description="Helical" evidence="1">
    <location>
        <begin position="12"/>
        <end position="35"/>
    </location>
</feature>
<dbReference type="EMBL" id="SDWU01000026">
    <property type="protein sequence ID" value="RYB97755.1"/>
    <property type="molecule type" value="Genomic_DNA"/>
</dbReference>
<feature type="transmembrane region" description="Helical" evidence="1">
    <location>
        <begin position="118"/>
        <end position="134"/>
    </location>
</feature>
<feature type="transmembrane region" description="Helical" evidence="1">
    <location>
        <begin position="146"/>
        <end position="169"/>
    </location>
</feature>
<keyword evidence="1" id="KW-1133">Transmembrane helix</keyword>
<evidence type="ECO:0000313" key="2">
    <source>
        <dbReference type="EMBL" id="RYB97755.1"/>
    </source>
</evidence>
<feature type="transmembrane region" description="Helical" evidence="1">
    <location>
        <begin position="47"/>
        <end position="70"/>
    </location>
</feature>
<dbReference type="OrthoDB" id="9809977at2"/>
<feature type="transmembrane region" description="Helical" evidence="1">
    <location>
        <begin position="181"/>
        <end position="205"/>
    </location>
</feature>
<feature type="transmembrane region" description="Helical" evidence="1">
    <location>
        <begin position="82"/>
        <end position="106"/>
    </location>
</feature>
<keyword evidence="1" id="KW-0472">Membrane</keyword>
<sequence length="219" mass="23935">MTPARARTVHLVVAAVAWGAVVFQLALVLGGSAVLVEEDPPGRGERIYRFFAYFTIQSNLLVAVASTVLAHDPEADRRWWRVVRVAGLAGITVTGVVHFLLLRPLLDLDGADWVADKLLHMVVPVLAVAAWAWCGPRPRVHLRETAYALCWPVAWVVWTLVVGQVDGWVPYPFLDASEEGWGAVVVACVGITVLFLAVFAGYGWLDRRLRSAPGGPRHA</sequence>
<keyword evidence="1" id="KW-0812">Transmembrane</keyword>
<name>A0A4Q2SA65_9ACTN</name>
<keyword evidence="3" id="KW-1185">Reference proteome</keyword>
<protein>
    <recommendedName>
        <fullName evidence="4">F420-dependent oxidoreductase</fullName>
    </recommendedName>
</protein>
<dbReference type="Proteomes" id="UP000293291">
    <property type="component" value="Unassembled WGS sequence"/>
</dbReference>
<dbReference type="RefSeq" id="WP_129456769.1">
    <property type="nucleotide sequence ID" value="NZ_JACXYX010000022.1"/>
</dbReference>
<reference evidence="2 3" key="1">
    <citation type="submission" date="2019-01" db="EMBL/GenBank/DDBJ databases">
        <title>Novel species of Nocardioides.</title>
        <authorList>
            <person name="Liu Q."/>
            <person name="Xin Y.-H."/>
        </authorList>
    </citation>
    <scope>NUCLEOTIDE SEQUENCE [LARGE SCALE GENOMIC DNA]</scope>
    <source>
        <strain evidence="2 3">CGMCC 4.6875</strain>
    </source>
</reference>
<evidence type="ECO:0000256" key="1">
    <source>
        <dbReference type="SAM" id="Phobius"/>
    </source>
</evidence>